<feature type="chain" id="PRO_5042879684" evidence="1">
    <location>
        <begin position="19"/>
        <end position="399"/>
    </location>
</feature>
<sequence length="399" mass="37209">MKKLFAALLALVSASVFAQSYPSPTYNNLTVQGTATLTNHPLAVSSGGTNAASASGTALDNITGFSSTGFLTRTGTGTYAFQSLTNGITYANLAQAAANTVLGNSTGAAANVSALTVPSCSTASSALIWTSANGFGCNTAINASSLGGTAAASYALLASPTFTGTPAAPTASVGTNTTQIATTAFVIANAGTGRLIGVQVLTTSGTYTPDTGTNSVITEQCGGGGAGGGAAATSTGQLSGGAGGSAGGYIKSRLTSGFSGVTVTIGAGGVAASGAAGGAGGNTVFGTLTANGGSGGVSQGPGTTFNANNNSNAGTASGGTIINLNGQLGTAAFGNTAIIGGIGGDSPLGAGGYPGFSGTAGTAGTGYCAGGGGTANGASQAANIGGAGAKGVVIVWEYN</sequence>
<evidence type="ECO:0000256" key="1">
    <source>
        <dbReference type="SAM" id="SignalP"/>
    </source>
</evidence>
<dbReference type="AlphaFoldDB" id="A0AAQ1JW06"/>
<comment type="caution">
    <text evidence="2">The sequence shown here is derived from an EMBL/GenBank/DDBJ whole genome shotgun (WGS) entry which is preliminary data.</text>
</comment>
<dbReference type="RefSeq" id="WP_176087191.1">
    <property type="nucleotide sequence ID" value="NZ_CADFGN010000001.1"/>
</dbReference>
<dbReference type="Proteomes" id="UP000183529">
    <property type="component" value="Unassembled WGS sequence"/>
</dbReference>
<name>A0AAQ1JW06_9BURK</name>
<gene>
    <name evidence="2" type="ORF">SAMN05216550_113192</name>
</gene>
<protein>
    <submittedName>
        <fullName evidence="2">Uncharacterized protein</fullName>
    </submittedName>
</protein>
<accession>A0AAQ1JW06</accession>
<dbReference type="EMBL" id="FNZM01000013">
    <property type="protein sequence ID" value="SEK02613.1"/>
    <property type="molecule type" value="Genomic_DNA"/>
</dbReference>
<evidence type="ECO:0000313" key="2">
    <source>
        <dbReference type="EMBL" id="SEK02613.1"/>
    </source>
</evidence>
<organism evidence="2 3">
    <name type="scientific">Paraburkholderia tropica</name>
    <dbReference type="NCBI Taxonomy" id="92647"/>
    <lineage>
        <taxon>Bacteria</taxon>
        <taxon>Pseudomonadati</taxon>
        <taxon>Pseudomonadota</taxon>
        <taxon>Betaproteobacteria</taxon>
        <taxon>Burkholderiales</taxon>
        <taxon>Burkholderiaceae</taxon>
        <taxon>Paraburkholderia</taxon>
    </lineage>
</organism>
<evidence type="ECO:0000313" key="3">
    <source>
        <dbReference type="Proteomes" id="UP000183529"/>
    </source>
</evidence>
<proteinExistence type="predicted"/>
<reference evidence="2 3" key="1">
    <citation type="submission" date="2016-10" db="EMBL/GenBank/DDBJ databases">
        <authorList>
            <person name="Varghese N."/>
            <person name="Submissions S."/>
        </authorList>
    </citation>
    <scope>NUCLEOTIDE SEQUENCE [LARGE SCALE GENOMIC DNA]</scope>
    <source>
        <strain evidence="2 3">LMG 22274</strain>
    </source>
</reference>
<keyword evidence="1" id="KW-0732">Signal</keyword>
<feature type="signal peptide" evidence="1">
    <location>
        <begin position="1"/>
        <end position="18"/>
    </location>
</feature>